<organism evidence="2 3">
    <name type="scientific">Handelsmanbacteria sp. (strain RIFCSPLOWO2_12_FULL_64_10)</name>
    <dbReference type="NCBI Taxonomy" id="1817868"/>
    <lineage>
        <taxon>Bacteria</taxon>
        <taxon>Candidatus Handelsmaniibacteriota</taxon>
    </lineage>
</organism>
<dbReference type="Pfam" id="PF12040">
    <property type="entry name" value="DUF3526"/>
    <property type="match status" value="1"/>
</dbReference>
<accession>A0A1F6D279</accession>
<evidence type="ECO:0000313" key="3">
    <source>
        <dbReference type="Proteomes" id="UP000178606"/>
    </source>
</evidence>
<proteinExistence type="predicted"/>
<reference evidence="2 3" key="1">
    <citation type="journal article" date="2016" name="Nat. Commun.">
        <title>Thousands of microbial genomes shed light on interconnected biogeochemical processes in an aquifer system.</title>
        <authorList>
            <person name="Anantharaman K."/>
            <person name="Brown C.T."/>
            <person name="Hug L.A."/>
            <person name="Sharon I."/>
            <person name="Castelle C.J."/>
            <person name="Probst A.J."/>
            <person name="Thomas B.C."/>
            <person name="Singh A."/>
            <person name="Wilkins M.J."/>
            <person name="Karaoz U."/>
            <person name="Brodie E.L."/>
            <person name="Williams K.H."/>
            <person name="Hubbard S.S."/>
            <person name="Banfield J.F."/>
        </authorList>
    </citation>
    <scope>NUCLEOTIDE SEQUENCE [LARGE SCALE GENOMIC DNA]</scope>
    <source>
        <strain evidence="3">RIFCSPLOWO2_12_FULL_64_10</strain>
    </source>
</reference>
<evidence type="ECO:0000256" key="1">
    <source>
        <dbReference type="SAM" id="Phobius"/>
    </source>
</evidence>
<feature type="transmembrane region" description="Helical" evidence="1">
    <location>
        <begin position="116"/>
        <end position="137"/>
    </location>
</feature>
<dbReference type="AlphaFoldDB" id="A0A1F6D279"/>
<comment type="caution">
    <text evidence="2">The sequence shown here is derived from an EMBL/GenBank/DDBJ whole genome shotgun (WGS) entry which is preliminary data.</text>
</comment>
<feature type="transmembrane region" description="Helical" evidence="1">
    <location>
        <begin position="33"/>
        <end position="51"/>
    </location>
</feature>
<dbReference type="EMBL" id="MFKF01000075">
    <property type="protein sequence ID" value="OGG55485.1"/>
    <property type="molecule type" value="Genomic_DNA"/>
</dbReference>
<dbReference type="Proteomes" id="UP000178606">
    <property type="component" value="Unassembled WGS sequence"/>
</dbReference>
<protein>
    <recommendedName>
        <fullName evidence="4">DUF3526 domain-containing protein</fullName>
    </recommendedName>
</protein>
<evidence type="ECO:0000313" key="2">
    <source>
        <dbReference type="EMBL" id="OGG55485.1"/>
    </source>
</evidence>
<name>A0A1F6D279_HANXR</name>
<keyword evidence="1" id="KW-0472">Membrane</keyword>
<gene>
    <name evidence="2" type="ORF">A3F84_18740</name>
</gene>
<sequence>MLNTAGSAETEYLPRLRGLWMARRNQMRGQQGLAVALSSISPMGAVSFASMDLARTGLVQQEQVEDALDAYYSYLAPFLQVQRTKESNREGLVLTDFSPFAYQETESLWACLSRNVLHILNLALLAVAGFAGAYVAILRYDVR</sequence>
<evidence type="ECO:0008006" key="4">
    <source>
        <dbReference type="Google" id="ProtNLM"/>
    </source>
</evidence>
<keyword evidence="1" id="KW-0812">Transmembrane</keyword>
<keyword evidence="1" id="KW-1133">Transmembrane helix</keyword>
<dbReference type="InterPro" id="IPR021913">
    <property type="entry name" value="DUF3526"/>
</dbReference>